<accession>A0A9W4NHH8</accession>
<reference evidence="1" key="1">
    <citation type="submission" date="2021-07" db="EMBL/GenBank/DDBJ databases">
        <authorList>
            <person name="Branca A.L. A."/>
        </authorList>
    </citation>
    <scope>NUCLEOTIDE SEQUENCE</scope>
</reference>
<name>A0A9W4NHH8_9EURO</name>
<proteinExistence type="predicted"/>
<sequence length="71" mass="7464">MHPQGEQRKKLAPQALAPVHDDGAWVGIDKSFGVQLSIELFDSGGAVSASSPPGRAGGRIRYILFASRSSS</sequence>
<protein>
    <submittedName>
        <fullName evidence="1">Uncharacterized protein</fullName>
    </submittedName>
</protein>
<evidence type="ECO:0000313" key="1">
    <source>
        <dbReference type="EMBL" id="CAG8379318.1"/>
    </source>
</evidence>
<evidence type="ECO:0000313" key="2">
    <source>
        <dbReference type="Proteomes" id="UP001152592"/>
    </source>
</evidence>
<dbReference type="Proteomes" id="UP001152592">
    <property type="component" value="Unassembled WGS sequence"/>
</dbReference>
<organism evidence="1 2">
    <name type="scientific">Penicillium salamii</name>
    <dbReference type="NCBI Taxonomy" id="1612424"/>
    <lineage>
        <taxon>Eukaryota</taxon>
        <taxon>Fungi</taxon>
        <taxon>Dikarya</taxon>
        <taxon>Ascomycota</taxon>
        <taxon>Pezizomycotina</taxon>
        <taxon>Eurotiomycetes</taxon>
        <taxon>Eurotiomycetidae</taxon>
        <taxon>Eurotiales</taxon>
        <taxon>Aspergillaceae</taxon>
        <taxon>Penicillium</taxon>
    </lineage>
</organism>
<dbReference type="AlphaFoldDB" id="A0A9W4NHH8"/>
<dbReference type="EMBL" id="CAJVPD010000235">
    <property type="protein sequence ID" value="CAG8379318.1"/>
    <property type="molecule type" value="Genomic_DNA"/>
</dbReference>
<gene>
    <name evidence="1" type="ORF">PSALAMII_LOCUS5525</name>
</gene>
<comment type="caution">
    <text evidence="1">The sequence shown here is derived from an EMBL/GenBank/DDBJ whole genome shotgun (WGS) entry which is preliminary data.</text>
</comment>
<dbReference type="OrthoDB" id="2504266at2759"/>